<evidence type="ECO:0000313" key="14">
    <source>
        <dbReference type="EMBL" id="TRW46055.1"/>
    </source>
</evidence>
<proteinExistence type="inferred from homology"/>
<feature type="domain" description="UvrD-like helicase C-terminal" evidence="12">
    <location>
        <begin position="602"/>
        <end position="649"/>
    </location>
</feature>
<dbReference type="GO" id="GO:0017116">
    <property type="term" value="F:single-stranded DNA helicase activity"/>
    <property type="evidence" value="ECO:0007669"/>
    <property type="project" value="TreeGrafter"/>
</dbReference>
<keyword evidence="7 11" id="KW-0067">ATP-binding</keyword>
<evidence type="ECO:0000313" key="15">
    <source>
        <dbReference type="Proteomes" id="UP000318693"/>
    </source>
</evidence>
<dbReference type="SUPFAM" id="SSF52540">
    <property type="entry name" value="P-loop containing nucleoside triphosphate hydrolases"/>
    <property type="match status" value="2"/>
</dbReference>
<feature type="domain" description="RecBCD enzyme subunit RecD N-terminal" evidence="13">
    <location>
        <begin position="50"/>
        <end position="153"/>
    </location>
</feature>
<dbReference type="PANTHER" id="PTHR43788:SF6">
    <property type="entry name" value="DNA HELICASE B"/>
    <property type="match status" value="1"/>
</dbReference>
<feature type="binding site" evidence="11">
    <location>
        <begin position="218"/>
        <end position="225"/>
    </location>
    <ligand>
        <name>ATP</name>
        <dbReference type="ChEBI" id="CHEBI:30616"/>
    </ligand>
</feature>
<dbReference type="CDD" id="cd18809">
    <property type="entry name" value="SF1_C_RecD"/>
    <property type="match status" value="1"/>
</dbReference>
<evidence type="ECO:0000256" key="5">
    <source>
        <dbReference type="ARBA" id="ARBA00022806"/>
    </source>
</evidence>
<dbReference type="GO" id="GO:0009338">
    <property type="term" value="C:exodeoxyribonuclease V complex"/>
    <property type="evidence" value="ECO:0007669"/>
    <property type="project" value="InterPro"/>
</dbReference>
<evidence type="ECO:0000256" key="11">
    <source>
        <dbReference type="HAMAP-Rule" id="MF_01487"/>
    </source>
</evidence>
<evidence type="ECO:0000256" key="2">
    <source>
        <dbReference type="ARBA" id="ARBA00022741"/>
    </source>
</evidence>
<keyword evidence="3 11" id="KW-0227">DNA damage</keyword>
<protein>
    <recommendedName>
        <fullName evidence="11">RecBCD enzyme subunit RecD</fullName>
        <ecNumber evidence="11">5.6.2.3</ecNumber>
    </recommendedName>
    <alternativeName>
        <fullName evidence="11">DNA 5'-3' helicase subunit RecD</fullName>
    </alternativeName>
    <alternativeName>
        <fullName evidence="11">Exonuclease V subunit RecD</fullName>
        <shortName evidence="11">ExoV subunit RecD</shortName>
    </alternativeName>
    <alternativeName>
        <fullName evidence="11">Helicase/nuclease RecBCD subunit RecD</fullName>
    </alternativeName>
</protein>
<dbReference type="GO" id="GO:0043139">
    <property type="term" value="F:5'-3' DNA helicase activity"/>
    <property type="evidence" value="ECO:0007669"/>
    <property type="project" value="UniProtKB-UniRule"/>
</dbReference>
<keyword evidence="15" id="KW-1185">Reference proteome</keyword>
<organism evidence="14 15">
    <name type="scientific">Georgenia yuyongxinii</name>
    <dbReference type="NCBI Taxonomy" id="2589797"/>
    <lineage>
        <taxon>Bacteria</taxon>
        <taxon>Bacillati</taxon>
        <taxon>Actinomycetota</taxon>
        <taxon>Actinomycetes</taxon>
        <taxon>Micrococcales</taxon>
        <taxon>Bogoriellaceae</taxon>
        <taxon>Georgenia</taxon>
    </lineage>
</organism>
<reference evidence="14 15" key="1">
    <citation type="submission" date="2019-07" db="EMBL/GenBank/DDBJ databases">
        <title>Georgenia wutianyii sp. nov. and Georgenia *** sp. nov. isolated from plateau pika (Ochotona curzoniae) in the Qinghai-Tibet plateau of China.</title>
        <authorList>
            <person name="Tian Z."/>
        </authorList>
    </citation>
    <scope>NUCLEOTIDE SEQUENCE [LARGE SCALE GENOMIC DNA]</scope>
    <source>
        <strain evidence="14 15">Z446</strain>
    </source>
</reference>
<accession>A0A552WTM5</accession>
<evidence type="ECO:0000256" key="6">
    <source>
        <dbReference type="ARBA" id="ARBA00022839"/>
    </source>
</evidence>
<comment type="caution">
    <text evidence="14">The sequence shown here is derived from an EMBL/GenBank/DDBJ whole genome shotgun (WGS) entry which is preliminary data.</text>
</comment>
<dbReference type="AlphaFoldDB" id="A0A552WTM5"/>
<dbReference type="InterPro" id="IPR041851">
    <property type="entry name" value="RecD_N_sf"/>
</dbReference>
<evidence type="ECO:0000256" key="8">
    <source>
        <dbReference type="ARBA" id="ARBA00023125"/>
    </source>
</evidence>
<keyword evidence="6 11" id="KW-0269">Exonuclease</keyword>
<dbReference type="Pfam" id="PF13245">
    <property type="entry name" value="AAA_19"/>
    <property type="match status" value="1"/>
</dbReference>
<sequence>MNAAVETTPAGVSAEARPADVSAEARPADVSAAAHLALRATPLLGVFNVAGVLGAADVHVAQRLGRLAGERDEAVLLAVALAVRAVRAGSVCVRLGDLEALAVPEAEDAAPTGPLPWPERRGWEAAVQASPLVAVGVEGAANRPVRWVDGRLYLDRYWRDELRVRRAADARLAAPIGGAIAADRLAGAVQRLFPATADVRQRLAAATAVRSRLTVLTGGPGTGKTTTVARVLAVLQDVAGPGLRIALAAPTGKAAARLQEAVRQEVAQLDAVDHERVGTPEATTLHRLLGWRPDSSTRFRHDASHHLPHDVVVVDETSMVSLPLMARLLEALRPEARLLLVGDPDQLASVEAGAVLGDLVGRPPVAGELPEAVGAFAAPDLTPGEREQLGNGIVRLTTVYRQERGSQILPLAAAIRGGDADQVLVVLRSGGRSVEFVEVGGDRLTEAEIQRVRGDAEEAGAALVRAACAGDAGGALRALDAHRLMLAHRRGPAGVAHWAALVEGWVAEAAGRDGDETRAGAAGASWAGGGRPSTGVNAHGPASLWYPGRPLLVTANDRESGLYNGDTGVVVADGESGVIAVFGDPDNPMRVRPHRLPPVETVHAMTVHRGQGSQFGHVSLILPPATSPLLTRELLYTAVTRARKLVRVVGTEEAVRAAVGRPVRRASGLREPLR</sequence>
<keyword evidence="1 11" id="KW-0540">Nuclease</keyword>
<dbReference type="InterPro" id="IPR050534">
    <property type="entry name" value="Coronavir_polyprotein_1ab"/>
</dbReference>
<dbReference type="Proteomes" id="UP000318693">
    <property type="component" value="Unassembled WGS sequence"/>
</dbReference>
<dbReference type="GO" id="GO:0005524">
    <property type="term" value="F:ATP binding"/>
    <property type="evidence" value="ECO:0007669"/>
    <property type="project" value="UniProtKB-UniRule"/>
</dbReference>
<dbReference type="PANTHER" id="PTHR43788">
    <property type="entry name" value="DNA2/NAM7 HELICASE FAMILY MEMBER"/>
    <property type="match status" value="1"/>
</dbReference>
<evidence type="ECO:0000256" key="10">
    <source>
        <dbReference type="ARBA" id="ARBA00023235"/>
    </source>
</evidence>
<keyword evidence="5 11" id="KW-0347">Helicase</keyword>
<dbReference type="RefSeq" id="WP_143417827.1">
    <property type="nucleotide sequence ID" value="NZ_VJXR01000014.1"/>
</dbReference>
<evidence type="ECO:0000256" key="7">
    <source>
        <dbReference type="ARBA" id="ARBA00022840"/>
    </source>
</evidence>
<dbReference type="Gene3D" id="3.40.50.300">
    <property type="entry name" value="P-loop containing nucleotide triphosphate hydrolases"/>
    <property type="match status" value="3"/>
</dbReference>
<evidence type="ECO:0000256" key="1">
    <source>
        <dbReference type="ARBA" id="ARBA00022722"/>
    </source>
</evidence>
<evidence type="ECO:0000256" key="4">
    <source>
        <dbReference type="ARBA" id="ARBA00022801"/>
    </source>
</evidence>
<comment type="subunit">
    <text evidence="11">Heterotrimer of RecB, RecC and RecD. All subunits contribute to DNA-binding.</text>
</comment>
<dbReference type="EMBL" id="VJXR01000014">
    <property type="protein sequence ID" value="TRW46055.1"/>
    <property type="molecule type" value="Genomic_DNA"/>
</dbReference>
<comment type="catalytic activity">
    <reaction evidence="11">
        <text>ATP + H2O = ADP + phosphate + H(+)</text>
        <dbReference type="Rhea" id="RHEA:13065"/>
        <dbReference type="ChEBI" id="CHEBI:15377"/>
        <dbReference type="ChEBI" id="CHEBI:15378"/>
        <dbReference type="ChEBI" id="CHEBI:30616"/>
        <dbReference type="ChEBI" id="CHEBI:43474"/>
        <dbReference type="ChEBI" id="CHEBI:456216"/>
        <dbReference type="EC" id="5.6.2.3"/>
    </reaction>
</comment>
<evidence type="ECO:0000259" key="13">
    <source>
        <dbReference type="Pfam" id="PF21185"/>
    </source>
</evidence>
<dbReference type="HAMAP" id="MF_01487">
    <property type="entry name" value="RecD"/>
    <property type="match status" value="1"/>
</dbReference>
<dbReference type="InterPro" id="IPR049550">
    <property type="entry name" value="RecD_N"/>
</dbReference>
<keyword evidence="2 11" id="KW-0547">Nucleotide-binding</keyword>
<name>A0A552WTM5_9MICO</name>
<dbReference type="GO" id="GO:0003677">
    <property type="term" value="F:DNA binding"/>
    <property type="evidence" value="ECO:0007669"/>
    <property type="project" value="UniProtKB-UniRule"/>
</dbReference>
<dbReference type="NCBIfam" id="TIGR01447">
    <property type="entry name" value="recD"/>
    <property type="match status" value="1"/>
</dbReference>
<dbReference type="InterPro" id="IPR027417">
    <property type="entry name" value="P-loop_NTPase"/>
</dbReference>
<evidence type="ECO:0000259" key="12">
    <source>
        <dbReference type="Pfam" id="PF13538"/>
    </source>
</evidence>
<dbReference type="EC" id="5.6.2.3" evidence="11"/>
<dbReference type="GO" id="GO:0000724">
    <property type="term" value="P:double-strand break repair via homologous recombination"/>
    <property type="evidence" value="ECO:0007669"/>
    <property type="project" value="UniProtKB-UniRule"/>
</dbReference>
<dbReference type="InterPro" id="IPR006344">
    <property type="entry name" value="RecD"/>
</dbReference>
<dbReference type="Pfam" id="PF21185">
    <property type="entry name" value="RecD_N"/>
    <property type="match status" value="1"/>
</dbReference>
<keyword evidence="4 11" id="KW-0378">Hydrolase</keyword>
<keyword evidence="8 11" id="KW-0238">DNA-binding</keyword>
<dbReference type="Gene3D" id="1.10.10.1020">
    <property type="entry name" value="RecBCD complex, subunit RecD, N-terminal domain"/>
    <property type="match status" value="1"/>
</dbReference>
<evidence type="ECO:0000256" key="9">
    <source>
        <dbReference type="ARBA" id="ARBA00023204"/>
    </source>
</evidence>
<dbReference type="Pfam" id="PF13538">
    <property type="entry name" value="UvrD_C_2"/>
    <property type="match status" value="1"/>
</dbReference>
<dbReference type="CDD" id="cd17933">
    <property type="entry name" value="DEXSc_RecD-like"/>
    <property type="match status" value="1"/>
</dbReference>
<dbReference type="GO" id="GO:0016887">
    <property type="term" value="F:ATP hydrolysis activity"/>
    <property type="evidence" value="ECO:0007669"/>
    <property type="project" value="RHEA"/>
</dbReference>
<comment type="similarity">
    <text evidence="11">Belongs to the RecD family.</text>
</comment>
<keyword evidence="10 11" id="KW-0413">Isomerase</keyword>
<evidence type="ECO:0000256" key="3">
    <source>
        <dbReference type="ARBA" id="ARBA00022763"/>
    </source>
</evidence>
<gene>
    <name evidence="11 14" type="primary">recD</name>
    <name evidence="14" type="ORF">FJ693_07090</name>
</gene>
<comment type="function">
    <text evidence="11">A helicase/nuclease that prepares dsDNA breaks (DSB) for recombinational DNA repair. Binds to DSBs and unwinds DNA via a highly rapid and processive ATP-dependent bidirectional helicase activity. Unwinds dsDNA until it encounters a Chi (crossover hotspot instigator) sequence from the 3' direction. Cuts ssDNA a few nucleotides 3' to the Chi site. The properties and activities of the enzyme are changed at Chi. The Chi-altered holoenzyme produces a long 3'-ssDNA overhang and facilitates RecA-binding to the ssDNA for homologous DNA recombination and repair. Holoenzyme degrades any linearized DNA that is unable to undergo homologous recombination. In the holoenzyme this subunit has ssDNA-dependent ATPase and 5'-3' helicase activity. When added to pre-assembled RecBC greatly stimulates nuclease activity and augments holoenzyme processivity. Negatively regulates the RecA-loading ability of RecBCD.</text>
</comment>
<dbReference type="InterPro" id="IPR027785">
    <property type="entry name" value="UvrD-like_helicase_C"/>
</dbReference>
<keyword evidence="9 11" id="KW-0234">DNA repair</keyword>
<dbReference type="GO" id="GO:0008854">
    <property type="term" value="F:exodeoxyribonuclease V activity"/>
    <property type="evidence" value="ECO:0007669"/>
    <property type="project" value="InterPro"/>
</dbReference>
<comment type="miscellaneous">
    <text evidence="11">In the RecBCD complex, RecB has a slow 3'-5' helicase, an exonuclease activity and loads RecA onto ssDNA, RecD has a fast 5'-3' helicase activity, while RecC stimulates the ATPase and processivity of the RecB helicase and contributes to recognition of the Chi site.</text>
</comment>